<feature type="chain" id="PRO_5006412805" evidence="1">
    <location>
        <begin position="30"/>
        <end position="210"/>
    </location>
</feature>
<keyword evidence="1" id="KW-0732">Signal</keyword>
<reference evidence="2 3" key="1">
    <citation type="journal article" date="2015" name="Genome Announc.">
        <title>Expanding the biotechnology potential of lactobacilli through comparative genomics of 213 strains and associated genera.</title>
        <authorList>
            <person name="Sun Z."/>
            <person name="Harris H.M."/>
            <person name="McCann A."/>
            <person name="Guo C."/>
            <person name="Argimon S."/>
            <person name="Zhang W."/>
            <person name="Yang X."/>
            <person name="Jeffery I.B."/>
            <person name="Cooney J.C."/>
            <person name="Kagawa T.F."/>
            <person name="Liu W."/>
            <person name="Song Y."/>
            <person name="Salvetti E."/>
            <person name="Wrobel A."/>
            <person name="Rasinkangas P."/>
            <person name="Parkhill J."/>
            <person name="Rea M.C."/>
            <person name="O'Sullivan O."/>
            <person name="Ritari J."/>
            <person name="Douillard F.P."/>
            <person name="Paul Ross R."/>
            <person name="Yang R."/>
            <person name="Briner A.E."/>
            <person name="Felis G.E."/>
            <person name="de Vos W.M."/>
            <person name="Barrangou R."/>
            <person name="Klaenhammer T.R."/>
            <person name="Caufield P.W."/>
            <person name="Cui Y."/>
            <person name="Zhang H."/>
            <person name="O'Toole P.W."/>
        </authorList>
    </citation>
    <scope>NUCLEOTIDE SEQUENCE [LARGE SCALE GENOMIC DNA]</scope>
    <source>
        <strain evidence="2 3">DSM 18933</strain>
    </source>
</reference>
<proteinExistence type="predicted"/>
<evidence type="ECO:0000256" key="1">
    <source>
        <dbReference type="SAM" id="SignalP"/>
    </source>
</evidence>
<protein>
    <submittedName>
        <fullName evidence="2">PilT family ATPase</fullName>
    </submittedName>
</protein>
<dbReference type="PATRIC" id="fig|1423755.3.peg.1240"/>
<dbReference type="RefSeq" id="WP_081774090.1">
    <property type="nucleotide sequence ID" value="NZ_AZGD01000106.1"/>
</dbReference>
<dbReference type="AlphaFoldDB" id="A0A0R1WNK6"/>
<dbReference type="EMBL" id="AZGD01000106">
    <property type="protein sequence ID" value="KRM17403.1"/>
    <property type="molecule type" value="Genomic_DNA"/>
</dbReference>
<keyword evidence="3" id="KW-1185">Reference proteome</keyword>
<comment type="caution">
    <text evidence="2">The sequence shown here is derived from an EMBL/GenBank/DDBJ whole genome shotgun (WGS) entry which is preliminary data.</text>
</comment>
<name>A0A0R1WNK6_9LACO</name>
<dbReference type="Proteomes" id="UP000051054">
    <property type="component" value="Unassembled WGS sequence"/>
</dbReference>
<sequence>MFKNVKKKILITALATTMTLPLVTTSSSASIFGYFENEKLELKSNFKGLPLTISTYDNDGQKIDQIKTKSARIHTDEEMSKIDSNGNEKSSVIDIDYGNHRITHVGSTLIAYEGLKNYSDAYAKKYKVDNNDSSIPVLNQMYQNFKNNWNSQSKLVAIRSQTGKPITVFTGNNVSIHQAEMKNTTRFVIDGHRLIVYRADYTVYPMSALK</sequence>
<organism evidence="2 3">
    <name type="scientific">Ligilactobacillus hayakitensis DSM 18933 = JCM 14209</name>
    <dbReference type="NCBI Taxonomy" id="1423755"/>
    <lineage>
        <taxon>Bacteria</taxon>
        <taxon>Bacillati</taxon>
        <taxon>Bacillota</taxon>
        <taxon>Bacilli</taxon>
        <taxon>Lactobacillales</taxon>
        <taxon>Lactobacillaceae</taxon>
        <taxon>Ligilactobacillus</taxon>
    </lineage>
</organism>
<dbReference type="Pfam" id="PF16475">
    <property type="entry name" value="DUF5052"/>
    <property type="match status" value="1"/>
</dbReference>
<evidence type="ECO:0000313" key="2">
    <source>
        <dbReference type="EMBL" id="KRM17403.1"/>
    </source>
</evidence>
<accession>A0A0R1WNK6</accession>
<evidence type="ECO:0000313" key="3">
    <source>
        <dbReference type="Proteomes" id="UP000051054"/>
    </source>
</evidence>
<feature type="signal peptide" evidence="1">
    <location>
        <begin position="1"/>
        <end position="29"/>
    </location>
</feature>
<gene>
    <name evidence="2" type="ORF">FC40_GL001175</name>
</gene>
<dbReference type="STRING" id="1423755.FC40_GL001175"/>
<dbReference type="InterPro" id="IPR032484">
    <property type="entry name" value="DUF5052"/>
</dbReference>
<dbReference type="eggNOG" id="ENOG5030939">
    <property type="taxonomic scope" value="Bacteria"/>
</dbReference>